<dbReference type="InterPro" id="IPR021487">
    <property type="entry name" value="DUF3140"/>
</dbReference>
<accession>A0A4V3D8F4</accession>
<evidence type="ECO:0000256" key="1">
    <source>
        <dbReference type="SAM" id="MobiDB-lite"/>
    </source>
</evidence>
<keyword evidence="3" id="KW-1185">Reference proteome</keyword>
<dbReference type="EMBL" id="SNYN01000010">
    <property type="protein sequence ID" value="TDQ51567.1"/>
    <property type="molecule type" value="Genomic_DNA"/>
</dbReference>
<feature type="compositionally biased region" description="Basic and acidic residues" evidence="1">
    <location>
        <begin position="107"/>
        <end position="118"/>
    </location>
</feature>
<organism evidence="2 3">
    <name type="scientific">Actinorugispora endophytica</name>
    <dbReference type="NCBI Taxonomy" id="1605990"/>
    <lineage>
        <taxon>Bacteria</taxon>
        <taxon>Bacillati</taxon>
        <taxon>Actinomycetota</taxon>
        <taxon>Actinomycetes</taxon>
        <taxon>Streptosporangiales</taxon>
        <taxon>Nocardiopsidaceae</taxon>
        <taxon>Actinorugispora</taxon>
    </lineage>
</organism>
<dbReference type="PANTHER" id="PTHR40630:SF1">
    <property type="entry name" value="DNA-BINDING PROTEIN"/>
    <property type="match status" value="1"/>
</dbReference>
<comment type="caution">
    <text evidence="2">The sequence shown here is derived from an EMBL/GenBank/DDBJ whole genome shotgun (WGS) entry which is preliminary data.</text>
</comment>
<dbReference type="OrthoDB" id="513524at2"/>
<dbReference type="AlphaFoldDB" id="A0A4V3D8F4"/>
<sequence>MAEDRLEGEDAELWTRFHETVNMSGAELRSWLLTDASGPEVFTSDPAMGITATGRDVLHVLDKRRTDLTDDDVRTMRHAVDEVAALLSHPRPDDEKWRHALMGLGHDPLKPDSPRPGDEPGVGEPE</sequence>
<dbReference type="Proteomes" id="UP000295281">
    <property type="component" value="Unassembled WGS sequence"/>
</dbReference>
<evidence type="ECO:0000313" key="3">
    <source>
        <dbReference type="Proteomes" id="UP000295281"/>
    </source>
</evidence>
<proteinExistence type="predicted"/>
<dbReference type="RefSeq" id="WP_133741989.1">
    <property type="nucleotide sequence ID" value="NZ_SNYN01000010.1"/>
</dbReference>
<dbReference type="Pfam" id="PF11338">
    <property type="entry name" value="DUF3140"/>
    <property type="match status" value="1"/>
</dbReference>
<reference evidence="2 3" key="1">
    <citation type="submission" date="2019-03" db="EMBL/GenBank/DDBJ databases">
        <title>Genomic Encyclopedia of Type Strains, Phase IV (KMG-IV): sequencing the most valuable type-strain genomes for metagenomic binning, comparative biology and taxonomic classification.</title>
        <authorList>
            <person name="Goeker M."/>
        </authorList>
    </citation>
    <scope>NUCLEOTIDE SEQUENCE [LARGE SCALE GENOMIC DNA]</scope>
    <source>
        <strain evidence="2 3">DSM 46770</strain>
    </source>
</reference>
<feature type="region of interest" description="Disordered" evidence="1">
    <location>
        <begin position="102"/>
        <end position="126"/>
    </location>
</feature>
<name>A0A4V3D8F4_9ACTN</name>
<gene>
    <name evidence="2" type="ORF">EV190_11055</name>
</gene>
<protein>
    <submittedName>
        <fullName evidence="2">Uncharacterized protein DUF3140</fullName>
    </submittedName>
</protein>
<dbReference type="PANTHER" id="PTHR40630">
    <property type="entry name" value="POSSIBLE DNA-BINDING PROTEIN"/>
    <property type="match status" value="1"/>
</dbReference>
<evidence type="ECO:0000313" key="2">
    <source>
        <dbReference type="EMBL" id="TDQ51567.1"/>
    </source>
</evidence>